<dbReference type="GO" id="GO:0003735">
    <property type="term" value="F:structural constituent of ribosome"/>
    <property type="evidence" value="ECO:0007669"/>
    <property type="project" value="InterPro"/>
</dbReference>
<keyword evidence="2" id="KW-0689">Ribosomal protein</keyword>
<keyword evidence="3" id="KW-0687">Ribonucleoprotein</keyword>
<dbReference type="Pfam" id="PF01776">
    <property type="entry name" value="Ribosomal_L22e"/>
    <property type="match status" value="1"/>
</dbReference>
<evidence type="ECO:0000313" key="7">
    <source>
        <dbReference type="Proteomes" id="UP001177003"/>
    </source>
</evidence>
<evidence type="ECO:0000256" key="3">
    <source>
        <dbReference type="ARBA" id="ARBA00023274"/>
    </source>
</evidence>
<gene>
    <name evidence="6" type="ORF">LSALG_LOCUS11792</name>
</gene>
<reference evidence="6" key="1">
    <citation type="submission" date="2023-04" db="EMBL/GenBank/DDBJ databases">
        <authorList>
            <person name="Vijverberg K."/>
            <person name="Xiong W."/>
            <person name="Schranz E."/>
        </authorList>
    </citation>
    <scope>NUCLEOTIDE SEQUENCE</scope>
</reference>
<dbReference type="GO" id="GO:0003723">
    <property type="term" value="F:RNA binding"/>
    <property type="evidence" value="ECO:0007669"/>
    <property type="project" value="TreeGrafter"/>
</dbReference>
<evidence type="ECO:0000256" key="4">
    <source>
        <dbReference type="ARBA" id="ARBA00040613"/>
    </source>
</evidence>
<organism evidence="6 7">
    <name type="scientific">Lactuca saligna</name>
    <name type="common">Willowleaf lettuce</name>
    <dbReference type="NCBI Taxonomy" id="75948"/>
    <lineage>
        <taxon>Eukaryota</taxon>
        <taxon>Viridiplantae</taxon>
        <taxon>Streptophyta</taxon>
        <taxon>Embryophyta</taxon>
        <taxon>Tracheophyta</taxon>
        <taxon>Spermatophyta</taxon>
        <taxon>Magnoliopsida</taxon>
        <taxon>eudicotyledons</taxon>
        <taxon>Gunneridae</taxon>
        <taxon>Pentapetalae</taxon>
        <taxon>asterids</taxon>
        <taxon>campanulids</taxon>
        <taxon>Asterales</taxon>
        <taxon>Asteraceae</taxon>
        <taxon>Cichorioideae</taxon>
        <taxon>Cichorieae</taxon>
        <taxon>Lactucinae</taxon>
        <taxon>Lactuca</taxon>
    </lineage>
</organism>
<dbReference type="PANTHER" id="PTHR10064">
    <property type="entry name" value="60S RIBOSOMAL PROTEIN L22"/>
    <property type="match status" value="1"/>
</dbReference>
<dbReference type="GO" id="GO:0002181">
    <property type="term" value="P:cytoplasmic translation"/>
    <property type="evidence" value="ECO:0007669"/>
    <property type="project" value="TreeGrafter"/>
</dbReference>
<dbReference type="EMBL" id="OX465078">
    <property type="protein sequence ID" value="CAI9271523.1"/>
    <property type="molecule type" value="Genomic_DNA"/>
</dbReference>
<dbReference type="InterPro" id="IPR038526">
    <property type="entry name" value="Ribosomal_eL22_sf"/>
</dbReference>
<dbReference type="PANTHER" id="PTHR10064:SF0">
    <property type="entry name" value="FI24544P1-RELATED"/>
    <property type="match status" value="1"/>
</dbReference>
<name>A0AA35VM82_LACSI</name>
<protein>
    <recommendedName>
        <fullName evidence="4">Large ribosomal subunit protein eL22</fullName>
    </recommendedName>
    <alternativeName>
        <fullName evidence="5">60S ribosomal protein L22</fullName>
    </alternativeName>
</protein>
<comment type="similarity">
    <text evidence="1">Belongs to the eukaryotic ribosomal protein eL22 family.</text>
</comment>
<dbReference type="InterPro" id="IPR002671">
    <property type="entry name" value="Ribosomal_eL22"/>
</dbReference>
<accession>A0AA35VM82</accession>
<dbReference type="GO" id="GO:0005840">
    <property type="term" value="C:ribosome"/>
    <property type="evidence" value="ECO:0007669"/>
    <property type="project" value="UniProtKB-KW"/>
</dbReference>
<dbReference type="Proteomes" id="UP001177003">
    <property type="component" value="Chromosome 2"/>
</dbReference>
<keyword evidence="7" id="KW-1185">Reference proteome</keyword>
<dbReference type="AlphaFoldDB" id="A0AA35VM82"/>
<evidence type="ECO:0000256" key="2">
    <source>
        <dbReference type="ARBA" id="ARBA00022980"/>
    </source>
</evidence>
<evidence type="ECO:0000313" key="6">
    <source>
        <dbReference type="EMBL" id="CAI9271523.1"/>
    </source>
</evidence>
<dbReference type="Gene3D" id="3.30.1360.210">
    <property type="match status" value="1"/>
</dbReference>
<proteinExistence type="inferred from homology"/>
<evidence type="ECO:0000256" key="1">
    <source>
        <dbReference type="ARBA" id="ARBA00007817"/>
    </source>
</evidence>
<evidence type="ECO:0000256" key="5">
    <source>
        <dbReference type="ARBA" id="ARBA00041214"/>
    </source>
</evidence>
<sequence length="117" mass="13249">MHNQSSILLYLEKEAKISREEGTGAKGEKKKSVTFMIDCGKPVKDRIMVIASLKKFLQKRIKVGGKVGNLGDSVTISRENNKIYVTSDNNFSKRFLGCKQDLVSFDRIPWLIQVQDN</sequence>
<dbReference type="GO" id="GO:1990904">
    <property type="term" value="C:ribonucleoprotein complex"/>
    <property type="evidence" value="ECO:0007669"/>
    <property type="project" value="UniProtKB-KW"/>
</dbReference>